<sequence length="552" mass="62482">HAEGVFNYTTMLTREDLDLLVVGAREAIYVLDLHNISKKLDAEVTQQQKEECQYFRKDPKISCKNYIRILHKTEDNRMYVPKRDFCVPFHPTYKHMCLCSPTKTKFNSIQFVPDPTFVSMTQMPESEMSAEGDDDKVYLYCSVRRLWCVIAIKNRWSPVLPVCGRFGDLGGQKSLQKKWTSFLKARIDCPVLKSQLTVLFYAVFTSQSDTSDLSAVCVYRVSDISRVFTEGDYKTPVDERSCPNQWLKYSGNVPFPWPGACINNEARKAGINQTLALPDPTLQSIKLRPLMDQAIQPIGGKPLLVRRGATFTRIIVHQVQAADGEKHRVMFIGTEEGTLLKAVNYDGETFIIEEVQLFQPPESITILKYYGAAQVPLATCGRSLSCMDCVLSRRPILWLGQSCWKIEVIQSLKKKSLFALKLVHIFLIHYNMIKQHFKDKVIEFLTLSAINLTLLQDGLLILNASDSDTGRYRCRSVEHSNAGQYAATVAEYQVSIGPAGTGNGSNGPFLAVIGLLLVYRLALLTWNFYQGHIPMHSLTHRVNSNIRVQEES</sequence>
<dbReference type="Pfam" id="PF01403">
    <property type="entry name" value="Sema"/>
    <property type="match status" value="1"/>
</dbReference>
<dbReference type="GO" id="GO:0007411">
    <property type="term" value="P:axon guidance"/>
    <property type="evidence" value="ECO:0007669"/>
    <property type="project" value="TreeGrafter"/>
</dbReference>
<dbReference type="PANTHER" id="PTHR11036:SF135">
    <property type="entry name" value="SEMAPHORIN 4D ISOFORM X1-RELATED"/>
    <property type="match status" value="1"/>
</dbReference>
<dbReference type="PANTHER" id="PTHR11036">
    <property type="entry name" value="SEMAPHORIN"/>
    <property type="match status" value="1"/>
</dbReference>
<organism evidence="4 5">
    <name type="scientific">Mola mola</name>
    <name type="common">Ocean sunfish</name>
    <name type="synonym">Tetraodon mola</name>
    <dbReference type="NCBI Taxonomy" id="94237"/>
    <lineage>
        <taxon>Eukaryota</taxon>
        <taxon>Metazoa</taxon>
        <taxon>Chordata</taxon>
        <taxon>Craniata</taxon>
        <taxon>Vertebrata</taxon>
        <taxon>Euteleostomi</taxon>
        <taxon>Actinopterygii</taxon>
        <taxon>Neopterygii</taxon>
        <taxon>Teleostei</taxon>
        <taxon>Neoteleostei</taxon>
        <taxon>Acanthomorphata</taxon>
        <taxon>Eupercaria</taxon>
        <taxon>Tetraodontiformes</taxon>
        <taxon>Molidae</taxon>
        <taxon>Mola</taxon>
    </lineage>
</organism>
<dbReference type="Gene3D" id="2.130.10.10">
    <property type="entry name" value="YVTN repeat-like/Quinoprotein amine dehydrogenase"/>
    <property type="match status" value="2"/>
</dbReference>
<dbReference type="GO" id="GO:0005615">
    <property type="term" value="C:extracellular space"/>
    <property type="evidence" value="ECO:0007669"/>
    <property type="project" value="TreeGrafter"/>
</dbReference>
<keyword evidence="1" id="KW-0325">Glycoprotein</keyword>
<evidence type="ECO:0000256" key="1">
    <source>
        <dbReference type="ARBA" id="ARBA00023180"/>
    </source>
</evidence>
<comment type="caution">
    <text evidence="2">Lacks conserved residue(s) required for the propagation of feature annotation.</text>
</comment>
<dbReference type="SUPFAM" id="SSF101912">
    <property type="entry name" value="Sema domain"/>
    <property type="match status" value="1"/>
</dbReference>
<dbReference type="OMA" id="FHPVIDN"/>
<dbReference type="Proteomes" id="UP000261620">
    <property type="component" value="Unplaced"/>
</dbReference>
<feature type="domain" description="Sema" evidence="3">
    <location>
        <begin position="1"/>
        <end position="389"/>
    </location>
</feature>
<protein>
    <recommendedName>
        <fullName evidence="3">Sema domain-containing protein</fullName>
    </recommendedName>
</protein>
<dbReference type="InterPro" id="IPR036352">
    <property type="entry name" value="Semap_dom_sf"/>
</dbReference>
<dbReference type="InterPro" id="IPR001627">
    <property type="entry name" value="Semap_dom"/>
</dbReference>
<dbReference type="GO" id="GO:0071526">
    <property type="term" value="P:semaphorin-plexin signaling pathway"/>
    <property type="evidence" value="ECO:0007669"/>
    <property type="project" value="TreeGrafter"/>
</dbReference>
<dbReference type="GO" id="GO:0030215">
    <property type="term" value="F:semaphorin receptor binding"/>
    <property type="evidence" value="ECO:0007669"/>
    <property type="project" value="InterPro"/>
</dbReference>
<dbReference type="InterPro" id="IPR027231">
    <property type="entry name" value="Semaphorin"/>
</dbReference>
<evidence type="ECO:0000313" key="4">
    <source>
        <dbReference type="Ensembl" id="ENSMMOP00000013780.1"/>
    </source>
</evidence>
<keyword evidence="5" id="KW-1185">Reference proteome</keyword>
<dbReference type="GO" id="GO:0030335">
    <property type="term" value="P:positive regulation of cell migration"/>
    <property type="evidence" value="ECO:0007669"/>
    <property type="project" value="TreeGrafter"/>
</dbReference>
<proteinExistence type="predicted"/>
<dbReference type="GO" id="GO:0043931">
    <property type="term" value="P:ossification involved in bone maturation"/>
    <property type="evidence" value="ECO:0007669"/>
    <property type="project" value="TreeGrafter"/>
</dbReference>
<accession>A0A3Q4B7K5</accession>
<dbReference type="GO" id="GO:0001755">
    <property type="term" value="P:neural crest cell migration"/>
    <property type="evidence" value="ECO:0007669"/>
    <property type="project" value="TreeGrafter"/>
</dbReference>
<name>A0A3Q4B7K5_MOLML</name>
<dbReference type="AlphaFoldDB" id="A0A3Q4B7K5"/>
<evidence type="ECO:0000259" key="3">
    <source>
        <dbReference type="PROSITE" id="PS51004"/>
    </source>
</evidence>
<dbReference type="STRING" id="94237.ENSMMOP00000013780"/>
<dbReference type="Ensembl" id="ENSMMOT00000014003.1">
    <property type="protein sequence ID" value="ENSMMOP00000013780.1"/>
    <property type="gene ID" value="ENSMMOG00000010553.1"/>
</dbReference>
<dbReference type="GO" id="GO:0045499">
    <property type="term" value="F:chemorepellent activity"/>
    <property type="evidence" value="ECO:0007669"/>
    <property type="project" value="TreeGrafter"/>
</dbReference>
<evidence type="ECO:0000256" key="2">
    <source>
        <dbReference type="PROSITE-ProRule" id="PRU00352"/>
    </source>
</evidence>
<dbReference type="SMART" id="SM00630">
    <property type="entry name" value="Sema"/>
    <property type="match status" value="1"/>
</dbReference>
<reference evidence="4" key="2">
    <citation type="submission" date="2025-09" db="UniProtKB">
        <authorList>
            <consortium name="Ensembl"/>
        </authorList>
    </citation>
    <scope>IDENTIFICATION</scope>
</reference>
<dbReference type="GO" id="GO:0000122">
    <property type="term" value="P:negative regulation of transcription by RNA polymerase II"/>
    <property type="evidence" value="ECO:0007669"/>
    <property type="project" value="TreeGrafter"/>
</dbReference>
<dbReference type="InterPro" id="IPR015943">
    <property type="entry name" value="WD40/YVTN_repeat-like_dom_sf"/>
</dbReference>
<evidence type="ECO:0000313" key="5">
    <source>
        <dbReference type="Proteomes" id="UP000261620"/>
    </source>
</evidence>
<dbReference type="GO" id="GO:0005886">
    <property type="term" value="C:plasma membrane"/>
    <property type="evidence" value="ECO:0007669"/>
    <property type="project" value="TreeGrafter"/>
</dbReference>
<dbReference type="PROSITE" id="PS51004">
    <property type="entry name" value="SEMA"/>
    <property type="match status" value="1"/>
</dbReference>
<reference evidence="4" key="1">
    <citation type="submission" date="2025-08" db="UniProtKB">
        <authorList>
            <consortium name="Ensembl"/>
        </authorList>
    </citation>
    <scope>IDENTIFICATION</scope>
</reference>